<dbReference type="EMBL" id="CP002355">
    <property type="protein sequence ID" value="ADR34607.1"/>
    <property type="molecule type" value="Genomic_DNA"/>
</dbReference>
<dbReference type="SMART" id="SM01079">
    <property type="entry name" value="CHASE"/>
    <property type="match status" value="1"/>
</dbReference>
<dbReference type="InterPro" id="IPR036097">
    <property type="entry name" value="HisK_dim/P_sf"/>
</dbReference>
<proteinExistence type="predicted"/>
<dbReference type="InterPro" id="IPR036890">
    <property type="entry name" value="HATPase_C_sf"/>
</dbReference>
<evidence type="ECO:0000259" key="15">
    <source>
        <dbReference type="PROSITE" id="PS50112"/>
    </source>
</evidence>
<dbReference type="Gene3D" id="3.30.450.350">
    <property type="entry name" value="CHASE domain"/>
    <property type="match status" value="1"/>
</dbReference>
<dbReference type="CDD" id="cd00130">
    <property type="entry name" value="PAS"/>
    <property type="match status" value="2"/>
</dbReference>
<comment type="catalytic activity">
    <reaction evidence="1">
        <text>ATP + protein L-histidine = ADP + protein N-phospho-L-histidine.</text>
        <dbReference type="EC" id="2.7.13.3"/>
    </reaction>
</comment>
<dbReference type="InterPro" id="IPR000014">
    <property type="entry name" value="PAS"/>
</dbReference>
<dbReference type="EC" id="2.7.13.3" evidence="3"/>
<dbReference type="SUPFAM" id="SSF55874">
    <property type="entry name" value="ATPase domain of HSP90 chaperone/DNA topoisomerase II/histidine kinase"/>
    <property type="match status" value="1"/>
</dbReference>
<feature type="domain" description="PAS" evidence="15">
    <location>
        <begin position="373"/>
        <end position="427"/>
    </location>
</feature>
<dbReference type="Pfam" id="PF02518">
    <property type="entry name" value="HATPase_c"/>
    <property type="match status" value="1"/>
</dbReference>
<evidence type="ECO:0000259" key="14">
    <source>
        <dbReference type="PROSITE" id="PS50109"/>
    </source>
</evidence>
<sequence length="855" mass="99149">MTAAIWISFDPRIAVINMKYRFKKLFYEMLDAKEFIHSRFLSLIGLMLSIALIYGVWFFSERFFYHQSQMRFEHHVNEDIYTLEHSLMKYKNALQSGVGFFQASDDVSRTDWHRYVQAIDLKQYYPGMQGMGYSTVVSPDAVQTIENKMHREGYPSFEINPKGKRNFYTTILYLEPLDKRNQAAIGYDMFSEPVRREAMERSRDSGKAALSGKVTLLQEIDKNVQSGFLMYLPYYAEGEDAGTVEERRRSLIGYIYAPFRMGDFMNANFTHKDMMRIEIYDGARKELNLLYKSPDFQNYQSDYHTERVVKIGGREWHIYYSSSPSFDKRHSSQYPILFALVGLIMYLVMLYVIVELLKKRSLLKIKTEALEHEKEIAQNYLDIVEVMVLVLDTEFTIQVINRRGCEIIGYSAKEAIGKNFMELFIPERMREELKAVANSVIYYSGFEYYENPIVTKEGEERLIAWRNRLLKDDDGHMIGILSSGEDITQVRRTQVQLQESEAFYRTVFASIEESIVILNENRIVDCNDVALRLFDTTKESLIGESIFDTAYEIECQDYPLHHHISNAYNGESTSARCTLRLHKNPNVIKIVEFSFSRFGTNDENKLVMISRDITRKVEEEKLLTMHGRQAQMGEMISMIAHQWRQPLAIINAITTQMRFKAIMNGSEDDEFVDNLVKIEQQSSHLSQTISDYRDFFRPDKPKEHFNAVSLINHALNLIDHTLKNHSIHIETANMQNLTLFTYRNEVLQVLIVLLKNSLDAFVENKIIGGEITISVQPEDQYCVIDVCDNAGGIPKEIIHKLFSPYFTTKYDGYGTGLGLYMSRIIIEEHCGGLIEVSSEGNSTTFTVKLPCRETE</sequence>
<dbReference type="NCBIfam" id="TIGR00229">
    <property type="entry name" value="sensory_box"/>
    <property type="match status" value="2"/>
</dbReference>
<dbReference type="STRING" id="709032.Sulku_1947"/>
<comment type="subcellular location">
    <subcellularLocation>
        <location evidence="2">Membrane</location>
    </subcellularLocation>
</comment>
<keyword evidence="19" id="KW-1185">Reference proteome</keyword>
<dbReference type="GO" id="GO:0016020">
    <property type="term" value="C:membrane"/>
    <property type="evidence" value="ECO:0007669"/>
    <property type="project" value="UniProtKB-SubCell"/>
</dbReference>
<dbReference type="InterPro" id="IPR006189">
    <property type="entry name" value="CHASE_dom"/>
</dbReference>
<dbReference type="PANTHER" id="PTHR43065">
    <property type="entry name" value="SENSOR HISTIDINE KINASE"/>
    <property type="match status" value="1"/>
</dbReference>
<feature type="domain" description="CHASE" evidence="17">
    <location>
        <begin position="103"/>
        <end position="265"/>
    </location>
</feature>
<dbReference type="Gene3D" id="1.10.287.130">
    <property type="match status" value="1"/>
</dbReference>
<keyword evidence="6 13" id="KW-0812">Transmembrane</keyword>
<dbReference type="SUPFAM" id="SSF55785">
    <property type="entry name" value="PYP-like sensor domain (PAS domain)"/>
    <property type="match status" value="2"/>
</dbReference>
<protein>
    <recommendedName>
        <fullName evidence="3">histidine kinase</fullName>
        <ecNumber evidence="3">2.7.13.3</ecNumber>
    </recommendedName>
</protein>
<feature type="domain" description="Histidine kinase" evidence="14">
    <location>
        <begin position="638"/>
        <end position="853"/>
    </location>
</feature>
<feature type="domain" description="PAC" evidence="16">
    <location>
        <begin position="447"/>
        <end position="499"/>
    </location>
</feature>
<dbReference type="CDD" id="cd00082">
    <property type="entry name" value="HisKA"/>
    <property type="match status" value="1"/>
</dbReference>
<dbReference type="SUPFAM" id="SSF47384">
    <property type="entry name" value="Homodimeric domain of signal transducing histidine kinase"/>
    <property type="match status" value="1"/>
</dbReference>
<dbReference type="KEGG" id="sku:Sulku_1947"/>
<evidence type="ECO:0000256" key="5">
    <source>
        <dbReference type="ARBA" id="ARBA00022679"/>
    </source>
</evidence>
<evidence type="ECO:0000256" key="2">
    <source>
        <dbReference type="ARBA" id="ARBA00004370"/>
    </source>
</evidence>
<evidence type="ECO:0000256" key="4">
    <source>
        <dbReference type="ARBA" id="ARBA00022553"/>
    </source>
</evidence>
<evidence type="ECO:0000313" key="19">
    <source>
        <dbReference type="Proteomes" id="UP000008721"/>
    </source>
</evidence>
<dbReference type="SMART" id="SM00387">
    <property type="entry name" value="HATPase_c"/>
    <property type="match status" value="1"/>
</dbReference>
<dbReference type="Pfam" id="PF13426">
    <property type="entry name" value="PAS_9"/>
    <property type="match status" value="1"/>
</dbReference>
<dbReference type="InterPro" id="IPR005467">
    <property type="entry name" value="His_kinase_dom"/>
</dbReference>
<dbReference type="AlphaFoldDB" id="E4U250"/>
<evidence type="ECO:0000256" key="6">
    <source>
        <dbReference type="ARBA" id="ARBA00022692"/>
    </source>
</evidence>
<dbReference type="PROSITE" id="PS50109">
    <property type="entry name" value="HIS_KIN"/>
    <property type="match status" value="1"/>
</dbReference>
<reference evidence="18 19" key="1">
    <citation type="journal article" date="2012" name="Stand. Genomic Sci.">
        <title>Complete genome sequence of the sulfur compounds oxidizing chemolithoautotroph Sulfuricurvum kujiense type strain (YK-1(T)).</title>
        <authorList>
            <person name="Han C."/>
            <person name="Kotsyurbenko O."/>
            <person name="Chertkov O."/>
            <person name="Held B."/>
            <person name="Lapidus A."/>
            <person name="Nolan M."/>
            <person name="Lucas S."/>
            <person name="Hammon N."/>
            <person name="Deshpande S."/>
            <person name="Cheng J.F."/>
            <person name="Tapia R."/>
            <person name="Goodwin L.A."/>
            <person name="Pitluck S."/>
            <person name="Liolios K."/>
            <person name="Pagani I."/>
            <person name="Ivanova N."/>
            <person name="Mavromatis K."/>
            <person name="Mikhailova N."/>
            <person name="Pati A."/>
            <person name="Chen A."/>
            <person name="Palaniappan K."/>
            <person name="Land M."/>
            <person name="Hauser L."/>
            <person name="Chang Y.J."/>
            <person name="Jeffries C.D."/>
            <person name="Brambilla E.M."/>
            <person name="Rohde M."/>
            <person name="Spring S."/>
            <person name="Sikorski J."/>
            <person name="Goker M."/>
            <person name="Woyke T."/>
            <person name="Bristow J."/>
            <person name="Eisen J.A."/>
            <person name="Markowitz V."/>
            <person name="Hugenholtz P."/>
            <person name="Kyrpides N.C."/>
            <person name="Klenk H.P."/>
            <person name="Detter J.C."/>
        </authorList>
    </citation>
    <scope>NUCLEOTIDE SEQUENCE [LARGE SCALE GENOMIC DNA]</scope>
    <source>
        <strain evidence="19">ATCC BAA-921 / DSM 16994 / JCM 11577 / YK-1</strain>
    </source>
</reference>
<dbReference type="SMART" id="SM00091">
    <property type="entry name" value="PAS"/>
    <property type="match status" value="2"/>
</dbReference>
<evidence type="ECO:0000256" key="11">
    <source>
        <dbReference type="ARBA" id="ARBA00023012"/>
    </source>
</evidence>
<dbReference type="InterPro" id="IPR003661">
    <property type="entry name" value="HisK_dim/P_dom"/>
</dbReference>
<dbReference type="InterPro" id="IPR035965">
    <property type="entry name" value="PAS-like_dom_sf"/>
</dbReference>
<evidence type="ECO:0000256" key="10">
    <source>
        <dbReference type="ARBA" id="ARBA00022989"/>
    </source>
</evidence>
<evidence type="ECO:0000313" key="18">
    <source>
        <dbReference type="EMBL" id="ADR34607.1"/>
    </source>
</evidence>
<dbReference type="Pfam" id="PF08448">
    <property type="entry name" value="PAS_4"/>
    <property type="match status" value="1"/>
</dbReference>
<dbReference type="SMART" id="SM00388">
    <property type="entry name" value="HisKA"/>
    <property type="match status" value="1"/>
</dbReference>
<gene>
    <name evidence="18" type="ordered locus">Sulku_1947</name>
</gene>
<dbReference type="GO" id="GO:0005524">
    <property type="term" value="F:ATP binding"/>
    <property type="evidence" value="ECO:0007669"/>
    <property type="project" value="UniProtKB-KW"/>
</dbReference>
<accession>E4U250</accession>
<keyword evidence="8 18" id="KW-0418">Kinase</keyword>
<dbReference type="eggNOG" id="COG3290">
    <property type="taxonomic scope" value="Bacteria"/>
</dbReference>
<dbReference type="Proteomes" id="UP000008721">
    <property type="component" value="Chromosome"/>
</dbReference>
<evidence type="ECO:0000256" key="8">
    <source>
        <dbReference type="ARBA" id="ARBA00022777"/>
    </source>
</evidence>
<keyword evidence="9" id="KW-0067">ATP-binding</keyword>
<dbReference type="PROSITE" id="PS50112">
    <property type="entry name" value="PAS"/>
    <property type="match status" value="1"/>
</dbReference>
<dbReference type="GO" id="GO:0000155">
    <property type="term" value="F:phosphorelay sensor kinase activity"/>
    <property type="evidence" value="ECO:0007669"/>
    <property type="project" value="InterPro"/>
</dbReference>
<dbReference type="PRINTS" id="PR00344">
    <property type="entry name" value="BCTRLSENSOR"/>
</dbReference>
<keyword evidence="11" id="KW-0902">Two-component regulatory system</keyword>
<dbReference type="OrthoDB" id="5365412at2"/>
<evidence type="ECO:0000256" key="12">
    <source>
        <dbReference type="ARBA" id="ARBA00023136"/>
    </source>
</evidence>
<evidence type="ECO:0000256" key="9">
    <source>
        <dbReference type="ARBA" id="ARBA00022840"/>
    </source>
</evidence>
<dbReference type="InterPro" id="IPR000700">
    <property type="entry name" value="PAS-assoc_C"/>
</dbReference>
<evidence type="ECO:0000259" key="16">
    <source>
        <dbReference type="PROSITE" id="PS50113"/>
    </source>
</evidence>
<dbReference type="eggNOG" id="COG3614">
    <property type="taxonomic scope" value="Bacteria"/>
</dbReference>
<dbReference type="Gene3D" id="3.30.450.20">
    <property type="entry name" value="PAS domain"/>
    <property type="match status" value="2"/>
</dbReference>
<evidence type="ECO:0000256" key="1">
    <source>
        <dbReference type="ARBA" id="ARBA00000085"/>
    </source>
</evidence>
<keyword evidence="7" id="KW-0547">Nucleotide-binding</keyword>
<dbReference type="Gene3D" id="3.30.565.10">
    <property type="entry name" value="Histidine kinase-like ATPase, C-terminal domain"/>
    <property type="match status" value="1"/>
</dbReference>
<organism evidence="18 19">
    <name type="scientific">Sulfuricurvum kujiense (strain ATCC BAA-921 / DSM 16994 / JCM 11577 / YK-1)</name>
    <dbReference type="NCBI Taxonomy" id="709032"/>
    <lineage>
        <taxon>Bacteria</taxon>
        <taxon>Pseudomonadati</taxon>
        <taxon>Campylobacterota</taxon>
        <taxon>Epsilonproteobacteria</taxon>
        <taxon>Campylobacterales</taxon>
        <taxon>Sulfurimonadaceae</taxon>
        <taxon>Sulfuricurvum</taxon>
    </lineage>
</organism>
<keyword evidence="5" id="KW-0808">Transferase</keyword>
<keyword evidence="4" id="KW-0597">Phosphoprotein</keyword>
<dbReference type="PROSITE" id="PS50113">
    <property type="entry name" value="PAC"/>
    <property type="match status" value="1"/>
</dbReference>
<keyword evidence="10 13" id="KW-1133">Transmembrane helix</keyword>
<dbReference type="InterPro" id="IPR003594">
    <property type="entry name" value="HATPase_dom"/>
</dbReference>
<dbReference type="InterPro" id="IPR013656">
    <property type="entry name" value="PAS_4"/>
</dbReference>
<evidence type="ECO:0000256" key="13">
    <source>
        <dbReference type="SAM" id="Phobius"/>
    </source>
</evidence>
<keyword evidence="12 13" id="KW-0472">Membrane</keyword>
<feature type="transmembrane region" description="Helical" evidence="13">
    <location>
        <begin position="40"/>
        <end position="60"/>
    </location>
</feature>
<dbReference type="HOGENOM" id="CLU_000445_114_62_7"/>
<dbReference type="InterPro" id="IPR004358">
    <property type="entry name" value="Sig_transdc_His_kin-like_C"/>
</dbReference>
<evidence type="ECO:0000256" key="3">
    <source>
        <dbReference type="ARBA" id="ARBA00012438"/>
    </source>
</evidence>
<evidence type="ECO:0000259" key="17">
    <source>
        <dbReference type="PROSITE" id="PS50839"/>
    </source>
</evidence>
<dbReference type="PROSITE" id="PS50839">
    <property type="entry name" value="CHASE"/>
    <property type="match status" value="1"/>
</dbReference>
<name>E4U250_SULKY</name>
<dbReference type="Pfam" id="PF03924">
    <property type="entry name" value="CHASE"/>
    <property type="match status" value="1"/>
</dbReference>
<dbReference type="PANTHER" id="PTHR43065:SF10">
    <property type="entry name" value="PEROXIDE STRESS-ACTIVATED HISTIDINE KINASE MAK3"/>
    <property type="match status" value="1"/>
</dbReference>
<evidence type="ECO:0000256" key="7">
    <source>
        <dbReference type="ARBA" id="ARBA00022741"/>
    </source>
</evidence>
<feature type="transmembrane region" description="Helical" evidence="13">
    <location>
        <begin position="334"/>
        <end position="354"/>
    </location>
</feature>
<dbReference type="eggNOG" id="COG4191">
    <property type="taxonomic scope" value="Bacteria"/>
</dbReference>
<dbReference type="InterPro" id="IPR042240">
    <property type="entry name" value="CHASE_sf"/>
</dbReference>